<comment type="caution">
    <text evidence="2">The sequence shown here is derived from an EMBL/GenBank/DDBJ whole genome shotgun (WGS) entry which is preliminary data.</text>
</comment>
<dbReference type="PANTHER" id="PTHR31973:SF187">
    <property type="entry name" value="MUTATOR TRANSPOSASE MUDRA PROTEIN"/>
    <property type="match status" value="1"/>
</dbReference>
<feature type="domain" description="MULE transposase" evidence="1">
    <location>
        <begin position="234"/>
        <end position="301"/>
    </location>
</feature>
<accession>A0ABD3HNZ2</accession>
<evidence type="ECO:0000259" key="1">
    <source>
        <dbReference type="Pfam" id="PF10551"/>
    </source>
</evidence>
<keyword evidence="3" id="KW-1185">Reference proteome</keyword>
<dbReference type="InterPro" id="IPR018289">
    <property type="entry name" value="MULE_transposase_dom"/>
</dbReference>
<dbReference type="EMBL" id="JBJQOH010000003">
    <property type="protein sequence ID" value="KAL3692139.1"/>
    <property type="molecule type" value="Genomic_DNA"/>
</dbReference>
<evidence type="ECO:0000313" key="3">
    <source>
        <dbReference type="Proteomes" id="UP001633002"/>
    </source>
</evidence>
<reference evidence="2 3" key="1">
    <citation type="submission" date="2024-09" db="EMBL/GenBank/DDBJ databases">
        <title>Chromosome-scale assembly of Riccia sorocarpa.</title>
        <authorList>
            <person name="Paukszto L."/>
        </authorList>
    </citation>
    <scope>NUCLEOTIDE SEQUENCE [LARGE SCALE GENOMIC DNA]</scope>
    <source>
        <strain evidence="2">LP-2024</strain>
        <tissue evidence="2">Aerial parts of the thallus</tissue>
    </source>
</reference>
<gene>
    <name evidence="2" type="ORF">R1sor_005790</name>
</gene>
<organism evidence="2 3">
    <name type="scientific">Riccia sorocarpa</name>
    <dbReference type="NCBI Taxonomy" id="122646"/>
    <lineage>
        <taxon>Eukaryota</taxon>
        <taxon>Viridiplantae</taxon>
        <taxon>Streptophyta</taxon>
        <taxon>Embryophyta</taxon>
        <taxon>Marchantiophyta</taxon>
        <taxon>Marchantiopsida</taxon>
        <taxon>Marchantiidae</taxon>
        <taxon>Marchantiales</taxon>
        <taxon>Ricciaceae</taxon>
        <taxon>Riccia</taxon>
    </lineage>
</organism>
<name>A0ABD3HNZ2_9MARC</name>
<dbReference type="Pfam" id="PF10551">
    <property type="entry name" value="MULE"/>
    <property type="match status" value="1"/>
</dbReference>
<dbReference type="Proteomes" id="UP001633002">
    <property type="component" value="Unassembled WGS sequence"/>
</dbReference>
<dbReference type="PANTHER" id="PTHR31973">
    <property type="entry name" value="POLYPROTEIN, PUTATIVE-RELATED"/>
    <property type="match status" value="1"/>
</dbReference>
<dbReference type="AlphaFoldDB" id="A0ABD3HNZ2"/>
<evidence type="ECO:0000313" key="2">
    <source>
        <dbReference type="EMBL" id="KAL3692139.1"/>
    </source>
</evidence>
<protein>
    <recommendedName>
        <fullName evidence="1">MULE transposase domain-containing protein</fullName>
    </recommendedName>
</protein>
<proteinExistence type="predicted"/>
<sequence>MEEYDFMYGEEWSEEIAEEIESEEQTIEERIDGWRELNDLRVRVCCYGRPLRKYDGEKVTEWPSVTPRPSAAGVRSFQDFRQGRGTPSQPIRNLERPDLNLLSQEFTLVPTNRKKKRCGKGECGERERYDAASMVAANHVGAWEAEAQSEEGEIRESEEKNNIHGWRGPLGRATWLATVFGNRIALDFNRLIGQLLNEFRANFYKEVQYPPMFRMRQRCQDDLTGGVFTSSFILVLAYGIAPVEERDTWCWFISNLKHCIHGLASPNVVIVSDRQKGFIDAVAEELPANEHIHCTFHLQMNLRRHFGAQVSKYFQRLIYATTREKYEEALTVLEEQYTNGKEAAEYIRAIDVGKYARYALKLPRYGRVTSSAVECMNGAFFKFRVYAARRLIFELWTYMMRCFYERRTEAQGSVELLTTYAKERLDEFEAEYGRYVTCHSNVNTALV</sequence>